<evidence type="ECO:0000313" key="5">
    <source>
        <dbReference type="Proteomes" id="UP000039865"/>
    </source>
</evidence>
<dbReference type="SUPFAM" id="SSF47923">
    <property type="entry name" value="Ypt/Rab-GAP domain of gyp1p"/>
    <property type="match status" value="2"/>
</dbReference>
<dbReference type="EMBL" id="CCKQ01006631">
    <property type="protein sequence ID" value="CDW77951.1"/>
    <property type="molecule type" value="Genomic_DNA"/>
</dbReference>
<dbReference type="SMART" id="SM00164">
    <property type="entry name" value="TBC"/>
    <property type="match status" value="1"/>
</dbReference>
<dbReference type="Gene3D" id="1.10.8.270">
    <property type="entry name" value="putative rabgap domain of human tbc1 domain family member 14 like domains"/>
    <property type="match status" value="1"/>
</dbReference>
<dbReference type="PANTHER" id="PTHR22957">
    <property type="entry name" value="TBC1 DOMAIN FAMILY MEMBER GTPASE-ACTIVATING PROTEIN"/>
    <property type="match status" value="1"/>
</dbReference>
<dbReference type="Proteomes" id="UP000039865">
    <property type="component" value="Unassembled WGS sequence"/>
</dbReference>
<dbReference type="Gene3D" id="1.10.472.80">
    <property type="entry name" value="Ypt/Rab-GAP domain of gyp1p, domain 3"/>
    <property type="match status" value="1"/>
</dbReference>
<feature type="region of interest" description="Disordered" evidence="2">
    <location>
        <begin position="172"/>
        <end position="204"/>
    </location>
</feature>
<evidence type="ECO:0000256" key="2">
    <source>
        <dbReference type="SAM" id="MobiDB-lite"/>
    </source>
</evidence>
<feature type="compositionally biased region" description="Polar residues" evidence="2">
    <location>
        <begin position="1286"/>
        <end position="1300"/>
    </location>
</feature>
<evidence type="ECO:0000259" key="3">
    <source>
        <dbReference type="PROSITE" id="PS50086"/>
    </source>
</evidence>
<sequence>MVQFKSSNTLAKQIKQRILNNHKDKENPFEKVLQSPQNENRYMDRNKAPLIYSYQSTNSQANSECPPGRKNKARVKLDENQNPYKNEKIIHKKSFEGYQGPSSPTNAIRFINQVMSFKDVMNDKYYKPNRPSVGYGSSPQASSTTSSKYCFSNRSSNLSAKQQVLPESIHHKSIQLQSQRPSHGRQSQKKTTTNSTSTKILGQNNQVILQANRPQVMNLNRQQSPSSYNPVQVNLTIAEENYGPQQKQAIVETPKFNQYYTLLGKHHSKITRSNTRSKSLVKSQILQCNSMSNNYENSKSNRYISNQNQNSFEEHLDQEIYYQLNNENIGNGIPMNEKFYRQNTASINNTSQLDQNYNMMASFKQNRFFMQSHSSCSHHEEQISNDPQSSQGKRRRNKVIKLKKSDIKFQQDQLKMRNDSSTNNAKICIVDIGAQSPSQQPRQSKVKTRKATIDQINFPNSGGIMIGSPKMQQKQQQAKNQCESSILSSQSSNMSDNEDIKISYINSKTQINKLQFSRDAIDNYQQYLNQDYQPTQKQAKSVRKTKQVKQLRNHEDVQSIKVIPRFSKVQFINLNNQNLDEILKECEVQQQYKQDDSLFKTIEKTISGQSTYRDYTYKGQTRLQVEVMPTSGRNDHFSIAKSEFLQISGLKSSRQQDTIHQSLIQTQQKSFSNKISFNQQQMAQASQSSPNQQQTLESIEQSGNKFQELVIKHKVQSSQINTRKSLMHSSINIESDGFSNQIRMMQDKFLTHMQQSSRSKLTKVLGNGQIMQQIIILLNPREMCRLSIVLNNKRLGSLLIEFNIQYNKWILNLDSSKMINIWRERFIPRVISYDLSQYYISLSSCKSQYDFEIEKDIERTFPNEKYFYKGSQNYYKMLRVLRAVAYHMPQVGYVQGFNFIAGSLMKLLKNEEQVFWMFINILTWRGLYQLYTDGMPLLKLMQYQLNCFVQNLLPEVELYLSKRNILLEYFSSQWYLTLFSFDFGLNFFKNFLNQMLQYGPQFMIQLSLALINYISPELLKKQSMEDAMEFLKDFPQQINLPINEIFEAALQFTQVTTQRLNELQIIYRTSKSKKRILFVKDQDQDITILKTLPNLPDDEQMTECNVEEDSDDQKEEEDEYSPKGKNNNKRQINNSFYLNNVSQMEIRPNSGLDSVKDRKTSSRLFRFLDNQDTIEDQDVQLILEDPEGESVKDMRFEDYQFYSNQSNDRTRLTRLNQNISSTTKLHQIKENQAQIDDLSDATPLISYQRILTSRFGNTKYQIINNCNLQESSDQNPILKIYQNNSQVQPSHQSQCKQTQETTKHSKKLSEELLHHMSRRRFLHSPSVDNLRSSFKLNQKRQSKVSVIYTPNSEDIAESERKPVKNAQNRIQIDQFNNNLVVRKQQSIEHLLEFEIQDPQVDESHNISNIEEFNNELDFQSVNDKFQNTQRYTTRRDQREDLSERETLKLSWTKTRPLNRENFQVQQFELDKKGSHFNTPYNQQTNRSNTILQEKRINNPVNSFDLRRNNRMTERAKIINENQDPNQGGSQELFQGIKSIRQGQSLQRSQLISQINHSQEEISNSQKSKLQAKQINNFYRFSATQKNPQSKLAQKNLEKQRNKILHNWSANNNNMQANNNNINNNREQGEINQGMKKRATEQVEEVIKSMKTSQIAQPITKVNKISTKLTAINTQFNNIPLSGRDEGQSLSHRSLIQKNSCYLQVNGDYDSYYLKGGLGNAYSGQNLLSPRTVANQKQSSKLVVHKGDNFYEEAELTTIVTPKESFYGGGIRLNSQLLIT</sequence>
<gene>
    <name evidence="4" type="primary">Contig5206.g5583</name>
    <name evidence="4" type="ORF">STYLEM_6920</name>
</gene>
<feature type="region of interest" description="Disordered" evidence="2">
    <location>
        <begin position="372"/>
        <end position="396"/>
    </location>
</feature>
<feature type="region of interest" description="Disordered" evidence="2">
    <location>
        <begin position="130"/>
        <end position="152"/>
    </location>
</feature>
<dbReference type="InterPro" id="IPR000195">
    <property type="entry name" value="Rab-GAP-TBC_dom"/>
</dbReference>
<dbReference type="PROSITE" id="PS50086">
    <property type="entry name" value="TBC_RABGAP"/>
    <property type="match status" value="1"/>
</dbReference>
<name>A0A078A7X3_STYLE</name>
<feature type="compositionally biased region" description="Acidic residues" evidence="2">
    <location>
        <begin position="1096"/>
        <end position="1119"/>
    </location>
</feature>
<evidence type="ECO:0000313" key="4">
    <source>
        <dbReference type="EMBL" id="CDW77951.1"/>
    </source>
</evidence>
<protein>
    <submittedName>
        <fullName evidence="4">Tbc domain-containing protein</fullName>
    </submittedName>
</protein>
<dbReference type="InParanoid" id="A0A078A7X3"/>
<dbReference type="InterPro" id="IPR035969">
    <property type="entry name" value="Rab-GAP_TBC_sf"/>
</dbReference>
<dbReference type="OrthoDB" id="159449at2759"/>
<reference evidence="4 5" key="1">
    <citation type="submission" date="2014-06" db="EMBL/GenBank/DDBJ databases">
        <authorList>
            <person name="Swart Estienne"/>
        </authorList>
    </citation>
    <scope>NUCLEOTIDE SEQUENCE [LARGE SCALE GENOMIC DNA]</scope>
    <source>
        <strain evidence="4 5">130c</strain>
    </source>
</reference>
<keyword evidence="1" id="KW-0175">Coiled coil</keyword>
<keyword evidence="5" id="KW-1185">Reference proteome</keyword>
<feature type="region of interest" description="Disordered" evidence="2">
    <location>
        <begin position="1091"/>
        <end position="1133"/>
    </location>
</feature>
<accession>A0A078A7X3</accession>
<evidence type="ECO:0000256" key="1">
    <source>
        <dbReference type="SAM" id="Coils"/>
    </source>
</evidence>
<organism evidence="4 5">
    <name type="scientific">Stylonychia lemnae</name>
    <name type="common">Ciliate</name>
    <dbReference type="NCBI Taxonomy" id="5949"/>
    <lineage>
        <taxon>Eukaryota</taxon>
        <taxon>Sar</taxon>
        <taxon>Alveolata</taxon>
        <taxon>Ciliophora</taxon>
        <taxon>Intramacronucleata</taxon>
        <taxon>Spirotrichea</taxon>
        <taxon>Stichotrichia</taxon>
        <taxon>Sporadotrichida</taxon>
        <taxon>Oxytrichidae</taxon>
        <taxon>Stylonychinae</taxon>
        <taxon>Stylonychia</taxon>
    </lineage>
</organism>
<feature type="compositionally biased region" description="Low complexity" evidence="2">
    <location>
        <begin position="189"/>
        <end position="199"/>
    </location>
</feature>
<feature type="compositionally biased region" description="Low complexity" evidence="2">
    <location>
        <begin position="137"/>
        <end position="147"/>
    </location>
</feature>
<dbReference type="Pfam" id="PF00566">
    <property type="entry name" value="RabGAP-TBC"/>
    <property type="match status" value="1"/>
</dbReference>
<feature type="coiled-coil region" evidence="1">
    <location>
        <begin position="1604"/>
        <end position="1631"/>
    </location>
</feature>
<feature type="region of interest" description="Disordered" evidence="2">
    <location>
        <begin position="1286"/>
        <end position="1305"/>
    </location>
</feature>
<feature type="domain" description="Rab-GAP TBC" evidence="3">
    <location>
        <begin position="812"/>
        <end position="999"/>
    </location>
</feature>
<proteinExistence type="predicted"/>